<evidence type="ECO:0000313" key="3">
    <source>
        <dbReference type="Proteomes" id="UP000269721"/>
    </source>
</evidence>
<organism evidence="2 3">
    <name type="scientific">Blyttiomyces helicus</name>
    <dbReference type="NCBI Taxonomy" id="388810"/>
    <lineage>
        <taxon>Eukaryota</taxon>
        <taxon>Fungi</taxon>
        <taxon>Fungi incertae sedis</taxon>
        <taxon>Chytridiomycota</taxon>
        <taxon>Chytridiomycota incertae sedis</taxon>
        <taxon>Chytridiomycetes</taxon>
        <taxon>Chytridiomycetes incertae sedis</taxon>
        <taxon>Blyttiomyces</taxon>
    </lineage>
</organism>
<reference evidence="3" key="1">
    <citation type="journal article" date="2018" name="Nat. Microbiol.">
        <title>Leveraging single-cell genomics to expand the fungal tree of life.</title>
        <authorList>
            <person name="Ahrendt S.R."/>
            <person name="Quandt C.A."/>
            <person name="Ciobanu D."/>
            <person name="Clum A."/>
            <person name="Salamov A."/>
            <person name="Andreopoulos B."/>
            <person name="Cheng J.F."/>
            <person name="Woyke T."/>
            <person name="Pelin A."/>
            <person name="Henrissat B."/>
            <person name="Reynolds N.K."/>
            <person name="Benny G.L."/>
            <person name="Smith M.E."/>
            <person name="James T.Y."/>
            <person name="Grigoriev I.V."/>
        </authorList>
    </citation>
    <scope>NUCLEOTIDE SEQUENCE [LARGE SCALE GENOMIC DNA]</scope>
</reference>
<sequence length="151" mass="16681">MPGFELSKRILAQAMGKGSTRCVILFKWGSVYLHGETVVLSDRRRGGREGERREGGRRESDVMGGSVLERPSGNVPRAVQRRSSGATAARPKPGDRHTRVVGDERAVKEACNLDGRKERHEGAIWLISSTFLFVPENIRSNSLRVLALNSI</sequence>
<keyword evidence="3" id="KW-1185">Reference proteome</keyword>
<feature type="compositionally biased region" description="Basic and acidic residues" evidence="1">
    <location>
        <begin position="43"/>
        <end position="61"/>
    </location>
</feature>
<proteinExistence type="predicted"/>
<feature type="region of interest" description="Disordered" evidence="1">
    <location>
        <begin position="43"/>
        <end position="103"/>
    </location>
</feature>
<dbReference type="EMBL" id="KZ997058">
    <property type="protein sequence ID" value="RKO87936.1"/>
    <property type="molecule type" value="Genomic_DNA"/>
</dbReference>
<protein>
    <submittedName>
        <fullName evidence="2">Uncharacterized protein</fullName>
    </submittedName>
</protein>
<feature type="compositionally biased region" description="Basic and acidic residues" evidence="1">
    <location>
        <begin position="92"/>
        <end position="103"/>
    </location>
</feature>
<dbReference type="Proteomes" id="UP000269721">
    <property type="component" value="Unassembled WGS sequence"/>
</dbReference>
<accession>A0A4P9WC65</accession>
<name>A0A4P9WC65_9FUNG</name>
<evidence type="ECO:0000313" key="2">
    <source>
        <dbReference type="EMBL" id="RKO87936.1"/>
    </source>
</evidence>
<gene>
    <name evidence="2" type="ORF">BDK51DRAFT_27034</name>
</gene>
<evidence type="ECO:0000256" key="1">
    <source>
        <dbReference type="SAM" id="MobiDB-lite"/>
    </source>
</evidence>
<dbReference type="AlphaFoldDB" id="A0A4P9WC65"/>